<dbReference type="AlphaFoldDB" id="A0A1I3CP88"/>
<organism evidence="2 3">
    <name type="scientific">Parapedobacter indicus</name>
    <dbReference type="NCBI Taxonomy" id="1477437"/>
    <lineage>
        <taxon>Bacteria</taxon>
        <taxon>Pseudomonadati</taxon>
        <taxon>Bacteroidota</taxon>
        <taxon>Sphingobacteriia</taxon>
        <taxon>Sphingobacteriales</taxon>
        <taxon>Sphingobacteriaceae</taxon>
        <taxon>Parapedobacter</taxon>
    </lineage>
</organism>
<accession>A0A1I3CP88</accession>
<dbReference type="Pfam" id="PF04264">
    <property type="entry name" value="YceI"/>
    <property type="match status" value="1"/>
</dbReference>
<dbReference type="PANTHER" id="PTHR34406:SF1">
    <property type="entry name" value="PROTEIN YCEI"/>
    <property type="match status" value="1"/>
</dbReference>
<dbReference type="PROSITE" id="PS51257">
    <property type="entry name" value="PROKAR_LIPOPROTEIN"/>
    <property type="match status" value="1"/>
</dbReference>
<dbReference type="InterPro" id="IPR036761">
    <property type="entry name" value="TTHA0802/YceI-like_sf"/>
</dbReference>
<dbReference type="PANTHER" id="PTHR34406">
    <property type="entry name" value="PROTEIN YCEI"/>
    <property type="match status" value="1"/>
</dbReference>
<dbReference type="EMBL" id="FOQO01000001">
    <property type="protein sequence ID" value="SFH76051.1"/>
    <property type="molecule type" value="Genomic_DNA"/>
</dbReference>
<dbReference type="InterPro" id="IPR007372">
    <property type="entry name" value="Lipid/polyisoprenoid-bd_YceI"/>
</dbReference>
<name>A0A1I3CP88_9SPHI</name>
<dbReference type="Proteomes" id="UP000198670">
    <property type="component" value="Unassembled WGS sequence"/>
</dbReference>
<dbReference type="Gene3D" id="2.40.128.110">
    <property type="entry name" value="Lipid/polyisoprenoid-binding, YceI-like"/>
    <property type="match status" value="1"/>
</dbReference>
<evidence type="ECO:0000313" key="2">
    <source>
        <dbReference type="EMBL" id="SFH76051.1"/>
    </source>
</evidence>
<dbReference type="OrthoDB" id="951410at2"/>
<evidence type="ECO:0000259" key="1">
    <source>
        <dbReference type="SMART" id="SM00867"/>
    </source>
</evidence>
<dbReference type="SUPFAM" id="SSF101874">
    <property type="entry name" value="YceI-like"/>
    <property type="match status" value="1"/>
</dbReference>
<feature type="domain" description="Lipid/polyisoprenoid-binding YceI-like" evidence="1">
    <location>
        <begin position="32"/>
        <end position="205"/>
    </location>
</feature>
<dbReference type="SMART" id="SM00867">
    <property type="entry name" value="YceI"/>
    <property type="match status" value="1"/>
</dbReference>
<keyword evidence="3" id="KW-1185">Reference proteome</keyword>
<dbReference type="STRING" id="1477437.SAMN05444682_101115"/>
<reference evidence="2 3" key="1">
    <citation type="submission" date="2016-10" db="EMBL/GenBank/DDBJ databases">
        <authorList>
            <person name="de Groot N.N."/>
        </authorList>
    </citation>
    <scope>NUCLEOTIDE SEQUENCE [LARGE SCALE GENOMIC DNA]</scope>
    <source>
        <strain evidence="2 3">RK1</strain>
    </source>
</reference>
<protein>
    <submittedName>
        <fullName evidence="2">Polyisoprenoid-binding protein YceI</fullName>
    </submittedName>
</protein>
<gene>
    <name evidence="2" type="ORF">SAMN05444682_101115</name>
</gene>
<evidence type="ECO:0000313" key="3">
    <source>
        <dbReference type="Proteomes" id="UP000198670"/>
    </source>
</evidence>
<dbReference type="RefSeq" id="WP_090622557.1">
    <property type="nucleotide sequence ID" value="NZ_FOQO01000001.1"/>
</dbReference>
<proteinExistence type="predicted"/>
<sequence>MKMKNVMIAICLSVVFMACKKENGSVAAGEEVLAVETGSTAAWKGYLETGYFNSGTIALEAEDFLLKGEEITGGEISIPISSIVVTNDLPADKKLELTHHLQSADFFNLALYPQVVYTVRSAQKTAAVDPKGNNYLIKGDFKLLGKSLPLDIPAKIAISATDVEIVSNFTFDRTKWGMTYASDVNLPAADKIKNEIEVDIDLKAIRF</sequence>